<accession>W9WNS7</accession>
<dbReference type="HOGENOM" id="CLU_019225_1_0_1"/>
<dbReference type="InterPro" id="IPR036188">
    <property type="entry name" value="FAD/NAD-bd_sf"/>
</dbReference>
<dbReference type="RefSeq" id="XP_007756417.1">
    <property type="nucleotide sequence ID" value="XM_007758227.1"/>
</dbReference>
<dbReference type="GeneID" id="19178802"/>
<proteinExistence type="inferred from homology"/>
<keyword evidence="6" id="KW-1185">Reference proteome</keyword>
<dbReference type="EMBL" id="AMGW01000003">
    <property type="protein sequence ID" value="EXJ60064.1"/>
    <property type="molecule type" value="Genomic_DNA"/>
</dbReference>
<protein>
    <submittedName>
        <fullName evidence="5">Uncharacterized protein</fullName>
    </submittedName>
</protein>
<keyword evidence="3" id="KW-0274">FAD</keyword>
<dbReference type="GO" id="GO:0050660">
    <property type="term" value="F:flavin adenine dinucleotide binding"/>
    <property type="evidence" value="ECO:0007669"/>
    <property type="project" value="InterPro"/>
</dbReference>
<evidence type="ECO:0000313" key="5">
    <source>
        <dbReference type="EMBL" id="EXJ60064.1"/>
    </source>
</evidence>
<dbReference type="SUPFAM" id="SSF51905">
    <property type="entry name" value="FAD/NAD(P)-binding domain"/>
    <property type="match status" value="2"/>
</dbReference>
<evidence type="ECO:0000256" key="2">
    <source>
        <dbReference type="ARBA" id="ARBA00022630"/>
    </source>
</evidence>
<dbReference type="Pfam" id="PF00743">
    <property type="entry name" value="FMO-like"/>
    <property type="match status" value="1"/>
</dbReference>
<keyword evidence="2" id="KW-0285">Flavoprotein</keyword>
<evidence type="ECO:0000256" key="4">
    <source>
        <dbReference type="ARBA" id="ARBA00023002"/>
    </source>
</evidence>
<organism evidence="5 6">
    <name type="scientific">Cladophialophora yegresii CBS 114405</name>
    <dbReference type="NCBI Taxonomy" id="1182544"/>
    <lineage>
        <taxon>Eukaryota</taxon>
        <taxon>Fungi</taxon>
        <taxon>Dikarya</taxon>
        <taxon>Ascomycota</taxon>
        <taxon>Pezizomycotina</taxon>
        <taxon>Eurotiomycetes</taxon>
        <taxon>Chaetothyriomycetidae</taxon>
        <taxon>Chaetothyriales</taxon>
        <taxon>Herpotrichiellaceae</taxon>
        <taxon>Cladophialophora</taxon>
    </lineage>
</organism>
<dbReference type="InterPro" id="IPR020946">
    <property type="entry name" value="Flavin_mOase-like"/>
</dbReference>
<keyword evidence="4" id="KW-0560">Oxidoreductase</keyword>
<evidence type="ECO:0000256" key="3">
    <source>
        <dbReference type="ARBA" id="ARBA00022827"/>
    </source>
</evidence>
<comment type="caution">
    <text evidence="5">The sequence shown here is derived from an EMBL/GenBank/DDBJ whole genome shotgun (WGS) entry which is preliminary data.</text>
</comment>
<dbReference type="eggNOG" id="KOG1399">
    <property type="taxonomic scope" value="Eukaryota"/>
</dbReference>
<dbReference type="PANTHER" id="PTHR23023">
    <property type="entry name" value="DIMETHYLANILINE MONOOXYGENASE"/>
    <property type="match status" value="1"/>
</dbReference>
<gene>
    <name evidence="5" type="ORF">A1O7_04214</name>
</gene>
<dbReference type="InterPro" id="IPR050346">
    <property type="entry name" value="FMO-like"/>
</dbReference>
<dbReference type="AlphaFoldDB" id="W9WNS7"/>
<dbReference type="OrthoDB" id="2915840at2759"/>
<comment type="similarity">
    <text evidence="1">Belongs to the FMO family.</text>
</comment>
<dbReference type="Proteomes" id="UP000019473">
    <property type="component" value="Unassembled WGS sequence"/>
</dbReference>
<dbReference type="GO" id="GO:0050661">
    <property type="term" value="F:NADP binding"/>
    <property type="evidence" value="ECO:0007669"/>
    <property type="project" value="InterPro"/>
</dbReference>
<dbReference type="Gene3D" id="3.50.50.60">
    <property type="entry name" value="FAD/NAD(P)-binding domain"/>
    <property type="match status" value="1"/>
</dbReference>
<dbReference type="GO" id="GO:0004499">
    <property type="term" value="F:N,N-dimethylaniline monooxygenase activity"/>
    <property type="evidence" value="ECO:0007669"/>
    <property type="project" value="InterPro"/>
</dbReference>
<reference evidence="5 6" key="1">
    <citation type="submission" date="2013-03" db="EMBL/GenBank/DDBJ databases">
        <title>The Genome Sequence of Cladophialophora yegresii CBS 114405.</title>
        <authorList>
            <consortium name="The Broad Institute Genomics Platform"/>
            <person name="Cuomo C."/>
            <person name="de Hoog S."/>
            <person name="Gorbushina A."/>
            <person name="Walker B."/>
            <person name="Young S.K."/>
            <person name="Zeng Q."/>
            <person name="Gargeya S."/>
            <person name="Fitzgerald M."/>
            <person name="Haas B."/>
            <person name="Abouelleil A."/>
            <person name="Allen A.W."/>
            <person name="Alvarado L."/>
            <person name="Arachchi H.M."/>
            <person name="Berlin A.M."/>
            <person name="Chapman S.B."/>
            <person name="Gainer-Dewar J."/>
            <person name="Goldberg J."/>
            <person name="Griggs A."/>
            <person name="Gujja S."/>
            <person name="Hansen M."/>
            <person name="Howarth C."/>
            <person name="Imamovic A."/>
            <person name="Ireland A."/>
            <person name="Larimer J."/>
            <person name="McCowan C."/>
            <person name="Murphy C."/>
            <person name="Pearson M."/>
            <person name="Poon T.W."/>
            <person name="Priest M."/>
            <person name="Roberts A."/>
            <person name="Saif S."/>
            <person name="Shea T."/>
            <person name="Sisk P."/>
            <person name="Sykes S."/>
            <person name="Wortman J."/>
            <person name="Nusbaum C."/>
            <person name="Birren B."/>
        </authorList>
    </citation>
    <scope>NUCLEOTIDE SEQUENCE [LARGE SCALE GENOMIC DNA]</scope>
    <source>
        <strain evidence="5 6">CBS 114405</strain>
    </source>
</reference>
<dbReference type="VEuPathDB" id="FungiDB:A1O7_04214"/>
<evidence type="ECO:0000313" key="6">
    <source>
        <dbReference type="Proteomes" id="UP000019473"/>
    </source>
</evidence>
<name>W9WNS7_9EURO</name>
<sequence length="575" mass="65018">MAKTYHEVCPYHTMLVLDTAQSIGGTWAEERLYPGLKTNNIIGSYEFGDFPMTPEHFAVQPGQHIPGAVVHEYLCRFAKEFDLTSRIRLRTKVESAEMREGGDWLLRVRKMGVGSHKISTLRARRLVVATGLTSEPHIPDYEGRESFKGKFLHSRQLRDQANDIRLSKEVVVVGANKSAWDTCYTAAMAGAHVSMVIRPGGGGPSWVWPVLLPFGLSLQKMATTRFFTLFEPCIWDEGSGGFPWVRRLLHRTWLGRQLVKWFWRTLAIPVLSANGYSTHPELAKLKPWSSTFWMGNSLGVHNYETNWFELVKQEKINVHIGDVTFLSGRKVFLSNGAVLLADTFVSCTGWKMTPPIEFLPECIIAELGMPGLGAPEGSFLLQQAMEEILKAVPELRSSPGRTLPKSSVPIVSTRDSKTSTPFRLYRFMVPPAPRMLALRNIAFIGSHLALNAITVAQAQALWITAFFEDGIPHLERSSFDIKEIQYQTIFQSEYCRLRHPPTGGGAGERCPDLVFDGLLYTDLLLRDVGLNNFRKRRWWQELFHRYFPKDYAGMTTDLVSRLRSAHRVQHGGYTS</sequence>
<evidence type="ECO:0000256" key="1">
    <source>
        <dbReference type="ARBA" id="ARBA00009183"/>
    </source>
</evidence>